<dbReference type="Proteomes" id="UP000515511">
    <property type="component" value="Plasmid unnamed2"/>
</dbReference>
<dbReference type="InterPro" id="IPR003812">
    <property type="entry name" value="Fido"/>
</dbReference>
<sequence length="259" mass="28540">MSEDDKYTYPDSGGVLVNSKGIRNAARLDAAMNDYASVAMAELRTEPTPDRLDYDYLRRIHTRLFERIVPGIAGKLRDVDVQATGVGIAYCRPEYIEPNLTRLFDQLDREDYLTGLDADTFAARLADRWGDLSAIHPYRDGNTRSQSLYVTVLAERAGHPIDWRRVNVDELRTARLRAVVGNTKPLADYLGARLMSSEAPRQSPSLSSTAGVSSALHASFPQPATEATRRTPPAGGIQERGSAPHTSGARYGMDRGMGR</sequence>
<dbReference type="RefSeq" id="WP_021762755.1">
    <property type="nucleotide sequence ID" value="NZ_CP043643.1"/>
</dbReference>
<proteinExistence type="predicted"/>
<evidence type="ECO:0000259" key="9">
    <source>
        <dbReference type="PROSITE" id="PS51459"/>
    </source>
</evidence>
<dbReference type="KEGG" id="lse:F1C12_22195"/>
<dbReference type="SUPFAM" id="SSF140931">
    <property type="entry name" value="Fic-like"/>
    <property type="match status" value="1"/>
</dbReference>
<evidence type="ECO:0000256" key="6">
    <source>
        <dbReference type="ARBA" id="ARBA00047939"/>
    </source>
</evidence>
<evidence type="ECO:0000313" key="10">
    <source>
        <dbReference type="EMBL" id="QNE37997.1"/>
    </source>
</evidence>
<evidence type="ECO:0000313" key="11">
    <source>
        <dbReference type="Proteomes" id="UP000515511"/>
    </source>
</evidence>
<evidence type="ECO:0000256" key="8">
    <source>
        <dbReference type="SAM" id="MobiDB-lite"/>
    </source>
</evidence>
<geneLocation type="plasmid" evidence="10 11">
    <name>unnamed2</name>
</geneLocation>
<evidence type="ECO:0000256" key="7">
    <source>
        <dbReference type="ARBA" id="ARBA00048696"/>
    </source>
</evidence>
<evidence type="ECO:0000256" key="3">
    <source>
        <dbReference type="ARBA" id="ARBA00022741"/>
    </source>
</evidence>
<dbReference type="Pfam" id="PF02661">
    <property type="entry name" value="Fic"/>
    <property type="match status" value="1"/>
</dbReference>
<dbReference type="Gene3D" id="1.10.3290.10">
    <property type="entry name" value="Fido-like domain"/>
    <property type="match status" value="1"/>
</dbReference>
<evidence type="ECO:0000256" key="4">
    <source>
        <dbReference type="ARBA" id="ARBA00022840"/>
    </source>
</evidence>
<dbReference type="InterPro" id="IPR036597">
    <property type="entry name" value="Fido-like_dom_sf"/>
</dbReference>
<accession>A0A7G6YHN2</accession>
<reference evidence="11" key="1">
    <citation type="submission" date="2019-09" db="EMBL/GenBank/DDBJ databases">
        <title>Antimicrobial potential of Antarctic Bacteria.</title>
        <authorList>
            <person name="Benaud N."/>
            <person name="Edwards R.J."/>
            <person name="Ferrari B.C."/>
        </authorList>
    </citation>
    <scope>NUCLEOTIDE SEQUENCE [LARGE SCALE GENOMIC DNA]</scope>
    <source>
        <strain evidence="11">INR9</strain>
        <plasmid evidence="11">unnamed2</plasmid>
    </source>
</reference>
<dbReference type="EMBL" id="CP043643">
    <property type="protein sequence ID" value="QNE37997.1"/>
    <property type="molecule type" value="Genomic_DNA"/>
</dbReference>
<evidence type="ECO:0000256" key="5">
    <source>
        <dbReference type="ARBA" id="ARBA00034531"/>
    </source>
</evidence>
<keyword evidence="1" id="KW-0808">Transferase</keyword>
<name>A0A7G6YHN2_9MICO</name>
<dbReference type="PANTHER" id="PTHR39560">
    <property type="entry name" value="PROTEIN ADENYLYLTRANSFERASE FIC-RELATED"/>
    <property type="match status" value="1"/>
</dbReference>
<keyword evidence="2" id="KW-0548">Nucleotidyltransferase</keyword>
<dbReference type="PANTHER" id="PTHR39560:SF1">
    <property type="entry name" value="PROTEIN ADENYLYLTRANSFERASE FIC-RELATED"/>
    <property type="match status" value="1"/>
</dbReference>
<evidence type="ECO:0000256" key="2">
    <source>
        <dbReference type="ARBA" id="ARBA00022695"/>
    </source>
</evidence>
<feature type="domain" description="Fido" evidence="9">
    <location>
        <begin position="52"/>
        <end position="192"/>
    </location>
</feature>
<keyword evidence="4" id="KW-0067">ATP-binding</keyword>
<dbReference type="GO" id="GO:0070733">
    <property type="term" value="F:AMPylase activity"/>
    <property type="evidence" value="ECO:0007669"/>
    <property type="project" value="UniProtKB-EC"/>
</dbReference>
<feature type="region of interest" description="Disordered" evidence="8">
    <location>
        <begin position="219"/>
        <end position="259"/>
    </location>
</feature>
<gene>
    <name evidence="10" type="ORF">F1C12_22195</name>
</gene>
<evidence type="ECO:0000256" key="1">
    <source>
        <dbReference type="ARBA" id="ARBA00022679"/>
    </source>
</evidence>
<comment type="catalytic activity">
    <reaction evidence="7">
        <text>L-tyrosyl-[protein] + ATP = O-(5'-adenylyl)-L-tyrosyl-[protein] + diphosphate</text>
        <dbReference type="Rhea" id="RHEA:54288"/>
        <dbReference type="Rhea" id="RHEA-COMP:10136"/>
        <dbReference type="Rhea" id="RHEA-COMP:13846"/>
        <dbReference type="ChEBI" id="CHEBI:30616"/>
        <dbReference type="ChEBI" id="CHEBI:33019"/>
        <dbReference type="ChEBI" id="CHEBI:46858"/>
        <dbReference type="ChEBI" id="CHEBI:83624"/>
        <dbReference type="EC" id="2.7.7.108"/>
    </reaction>
</comment>
<dbReference type="AlphaFoldDB" id="A0A7G6YHN2"/>
<organism evidence="10 11">
    <name type="scientific">Leifsonia shinshuensis</name>
    <dbReference type="NCBI Taxonomy" id="150026"/>
    <lineage>
        <taxon>Bacteria</taxon>
        <taxon>Bacillati</taxon>
        <taxon>Actinomycetota</taxon>
        <taxon>Actinomycetes</taxon>
        <taxon>Micrococcales</taxon>
        <taxon>Microbacteriaceae</taxon>
        <taxon>Leifsonia</taxon>
    </lineage>
</organism>
<protein>
    <recommendedName>
        <fullName evidence="5">protein adenylyltransferase</fullName>
        <ecNumber evidence="5">2.7.7.108</ecNumber>
    </recommendedName>
</protein>
<dbReference type="EC" id="2.7.7.108" evidence="5"/>
<dbReference type="GO" id="GO:0005524">
    <property type="term" value="F:ATP binding"/>
    <property type="evidence" value="ECO:0007669"/>
    <property type="project" value="UniProtKB-KW"/>
</dbReference>
<keyword evidence="3" id="KW-0547">Nucleotide-binding</keyword>
<keyword evidence="10" id="KW-0614">Plasmid</keyword>
<comment type="catalytic activity">
    <reaction evidence="6">
        <text>L-threonyl-[protein] + ATP = 3-O-(5'-adenylyl)-L-threonyl-[protein] + diphosphate</text>
        <dbReference type="Rhea" id="RHEA:54292"/>
        <dbReference type="Rhea" id="RHEA-COMP:11060"/>
        <dbReference type="Rhea" id="RHEA-COMP:13847"/>
        <dbReference type="ChEBI" id="CHEBI:30013"/>
        <dbReference type="ChEBI" id="CHEBI:30616"/>
        <dbReference type="ChEBI" id="CHEBI:33019"/>
        <dbReference type="ChEBI" id="CHEBI:138113"/>
        <dbReference type="EC" id="2.7.7.108"/>
    </reaction>
</comment>
<dbReference type="GO" id="GO:0051302">
    <property type="term" value="P:regulation of cell division"/>
    <property type="evidence" value="ECO:0007669"/>
    <property type="project" value="TreeGrafter"/>
</dbReference>
<dbReference type="PROSITE" id="PS51459">
    <property type="entry name" value="FIDO"/>
    <property type="match status" value="1"/>
</dbReference>